<reference evidence="1 2" key="1">
    <citation type="submission" date="2024-07" db="EMBL/GenBank/DDBJ databases">
        <title>Section-level genome sequencing and comparative genomics of Aspergillus sections Usti and Cavernicolus.</title>
        <authorList>
            <consortium name="Lawrence Berkeley National Laboratory"/>
            <person name="Nybo J.L."/>
            <person name="Vesth T.C."/>
            <person name="Theobald S."/>
            <person name="Frisvad J.C."/>
            <person name="Larsen T.O."/>
            <person name="Kjaerboelling I."/>
            <person name="Rothschild-Mancinelli K."/>
            <person name="Lyhne E.K."/>
            <person name="Kogle M.E."/>
            <person name="Barry K."/>
            <person name="Clum A."/>
            <person name="Na H."/>
            <person name="Ledsgaard L."/>
            <person name="Lin J."/>
            <person name="Lipzen A."/>
            <person name="Kuo A."/>
            <person name="Riley R."/>
            <person name="Mondo S."/>
            <person name="Labutti K."/>
            <person name="Haridas S."/>
            <person name="Pangalinan J."/>
            <person name="Salamov A.A."/>
            <person name="Simmons B.A."/>
            <person name="Magnuson J.K."/>
            <person name="Chen J."/>
            <person name="Drula E."/>
            <person name="Henrissat B."/>
            <person name="Wiebenga A."/>
            <person name="Lubbers R.J."/>
            <person name="Gomes A.C."/>
            <person name="Makela M.R."/>
            <person name="Stajich J."/>
            <person name="Grigoriev I.V."/>
            <person name="Mortensen U.H."/>
            <person name="De Vries R.P."/>
            <person name="Baker S.E."/>
            <person name="Andersen M.R."/>
        </authorList>
    </citation>
    <scope>NUCLEOTIDE SEQUENCE [LARGE SCALE GENOMIC DNA]</scope>
    <source>
        <strain evidence="1 2">CBS 123904</strain>
    </source>
</reference>
<proteinExistence type="predicted"/>
<protein>
    <submittedName>
        <fullName evidence="1">Uncharacterized protein</fullName>
    </submittedName>
</protein>
<sequence length="109" mass="13139">MRKFFFKANWYPQLDSSLRVFTQDFHRLIVHYEESQLNPSIISPTDHDLFLIFEHQLRLGHWAAARMVLGWFFYTDQDGWEAEKVAEEEFWRDVVPQAYRGVDTPVIFL</sequence>
<comment type="caution">
    <text evidence="1">The sequence shown here is derived from an EMBL/GenBank/DDBJ whole genome shotgun (WGS) entry which is preliminary data.</text>
</comment>
<keyword evidence="2" id="KW-1185">Reference proteome</keyword>
<organism evidence="1 2">
    <name type="scientific">Aspergillus pseudoustus</name>
    <dbReference type="NCBI Taxonomy" id="1810923"/>
    <lineage>
        <taxon>Eukaryota</taxon>
        <taxon>Fungi</taxon>
        <taxon>Dikarya</taxon>
        <taxon>Ascomycota</taxon>
        <taxon>Pezizomycotina</taxon>
        <taxon>Eurotiomycetes</taxon>
        <taxon>Eurotiomycetidae</taxon>
        <taxon>Eurotiales</taxon>
        <taxon>Aspergillaceae</taxon>
        <taxon>Aspergillus</taxon>
        <taxon>Aspergillus subgen. Nidulantes</taxon>
    </lineage>
</organism>
<gene>
    <name evidence="1" type="ORF">BJY01DRAFT_250304</name>
</gene>
<evidence type="ECO:0000313" key="1">
    <source>
        <dbReference type="EMBL" id="KAL2839822.1"/>
    </source>
</evidence>
<accession>A0ABR4JJ78</accession>
<name>A0ABR4JJ78_9EURO</name>
<dbReference type="EMBL" id="JBFXLU010000128">
    <property type="protein sequence ID" value="KAL2839822.1"/>
    <property type="molecule type" value="Genomic_DNA"/>
</dbReference>
<dbReference type="Proteomes" id="UP001610446">
    <property type="component" value="Unassembled WGS sequence"/>
</dbReference>
<evidence type="ECO:0000313" key="2">
    <source>
        <dbReference type="Proteomes" id="UP001610446"/>
    </source>
</evidence>